<evidence type="ECO:0000313" key="2">
    <source>
        <dbReference type="Proteomes" id="UP000027456"/>
    </source>
</evidence>
<accession>A0A074RKT5</accession>
<dbReference type="EMBL" id="AZST01001961">
    <property type="protein sequence ID" value="KEP45313.1"/>
    <property type="molecule type" value="Genomic_DNA"/>
</dbReference>
<keyword evidence="2" id="KW-1185">Reference proteome</keyword>
<evidence type="ECO:0008006" key="3">
    <source>
        <dbReference type="Google" id="ProtNLM"/>
    </source>
</evidence>
<name>A0A074RKT5_9AGAM</name>
<dbReference type="HOGENOM" id="CLU_1482788_0_0_1"/>
<sequence length="182" mass="20702">MMTPKDNGRYYDDCVDGHDDVKYVNQVLNPNQSPKPACLVIDVGHSTDQDYLAVVSAENKKSINFAERKGTPKFISRSVSQGELLHPLYIPHHSVFQMPKLDGRSHKLHTSCTESKYEAYNKAVDEGSQSSSEPAATRCTHQLFHDAESTFWVISWFLARSAPNDYEKENKPNPKLTRFIRE</sequence>
<evidence type="ECO:0000313" key="1">
    <source>
        <dbReference type="EMBL" id="KEP45313.1"/>
    </source>
</evidence>
<dbReference type="AlphaFoldDB" id="A0A074RKT5"/>
<dbReference type="Proteomes" id="UP000027456">
    <property type="component" value="Unassembled WGS sequence"/>
</dbReference>
<reference evidence="1 2" key="1">
    <citation type="submission" date="2013-12" db="EMBL/GenBank/DDBJ databases">
        <authorList>
            <person name="Cubeta M."/>
            <person name="Pakala S."/>
            <person name="Fedorova N."/>
            <person name="Thomas E."/>
            <person name="Dean R."/>
            <person name="Jabaji S."/>
            <person name="Neate S."/>
            <person name="Toda T."/>
            <person name="Tavantzis S."/>
            <person name="Vilgalys R."/>
            <person name="Bharathan N."/>
            <person name="Pakala S."/>
            <person name="Losada L.S."/>
            <person name="Zafar N."/>
            <person name="Nierman W."/>
        </authorList>
    </citation>
    <scope>NUCLEOTIDE SEQUENCE [LARGE SCALE GENOMIC DNA]</scope>
    <source>
        <strain evidence="1 2">123E</strain>
    </source>
</reference>
<dbReference type="OrthoDB" id="5569250at2759"/>
<gene>
    <name evidence="1" type="ORF">V565_288990</name>
</gene>
<comment type="caution">
    <text evidence="1">The sequence shown here is derived from an EMBL/GenBank/DDBJ whole genome shotgun (WGS) entry which is preliminary data.</text>
</comment>
<proteinExistence type="predicted"/>
<organism evidence="1 2">
    <name type="scientific">Rhizoctonia solani 123E</name>
    <dbReference type="NCBI Taxonomy" id="1423351"/>
    <lineage>
        <taxon>Eukaryota</taxon>
        <taxon>Fungi</taxon>
        <taxon>Dikarya</taxon>
        <taxon>Basidiomycota</taxon>
        <taxon>Agaricomycotina</taxon>
        <taxon>Agaricomycetes</taxon>
        <taxon>Cantharellales</taxon>
        <taxon>Ceratobasidiaceae</taxon>
        <taxon>Rhizoctonia</taxon>
    </lineage>
</organism>
<protein>
    <recommendedName>
        <fullName evidence="3">Fungal-type protein kinase domain-containing protein</fullName>
    </recommendedName>
</protein>